<comment type="similarity">
    <text evidence="2">Belongs to the MGMT family.</text>
</comment>
<dbReference type="SMART" id="SM00342">
    <property type="entry name" value="HTH_ARAC"/>
    <property type="match status" value="1"/>
</dbReference>
<dbReference type="Gene3D" id="1.10.10.10">
    <property type="entry name" value="Winged helix-like DNA-binding domain superfamily/Winged helix DNA-binding domain"/>
    <property type="match status" value="1"/>
</dbReference>
<proteinExistence type="inferred from homology"/>
<dbReference type="FunFam" id="1.10.10.10:FF:000214">
    <property type="entry name" value="Methylated-DNA--protein-cysteine methyltransferase"/>
    <property type="match status" value="1"/>
</dbReference>
<dbReference type="PROSITE" id="PS01124">
    <property type="entry name" value="HTH_ARAC_FAMILY_2"/>
    <property type="match status" value="1"/>
</dbReference>
<dbReference type="Pfam" id="PF12833">
    <property type="entry name" value="HTH_18"/>
    <property type="match status" value="1"/>
</dbReference>
<dbReference type="PANTHER" id="PTHR10815">
    <property type="entry name" value="METHYLATED-DNA--PROTEIN-CYSTEINE METHYLTRANSFERASE"/>
    <property type="match status" value="1"/>
</dbReference>
<evidence type="ECO:0000256" key="7">
    <source>
        <dbReference type="ARBA" id="ARBA00023015"/>
    </source>
</evidence>
<evidence type="ECO:0000256" key="9">
    <source>
        <dbReference type="ARBA" id="ARBA00023204"/>
    </source>
</evidence>
<comment type="caution">
    <text evidence="12">The sequence shown here is derived from an EMBL/GenBank/DDBJ whole genome shotgun (WGS) entry which is preliminary data.</text>
</comment>
<evidence type="ECO:0000256" key="10">
    <source>
        <dbReference type="ARBA" id="ARBA00049348"/>
    </source>
</evidence>
<dbReference type="PROSITE" id="PS00374">
    <property type="entry name" value="MGMT"/>
    <property type="match status" value="1"/>
</dbReference>
<dbReference type="SUPFAM" id="SSF46689">
    <property type="entry name" value="Homeodomain-like"/>
    <property type="match status" value="1"/>
</dbReference>
<dbReference type="Gene3D" id="1.10.10.60">
    <property type="entry name" value="Homeodomain-like"/>
    <property type="match status" value="1"/>
</dbReference>
<keyword evidence="6" id="KW-0227">DNA damage</keyword>
<dbReference type="GO" id="GO:0003700">
    <property type="term" value="F:DNA-binding transcription factor activity"/>
    <property type="evidence" value="ECO:0007669"/>
    <property type="project" value="InterPro"/>
</dbReference>
<comment type="catalytic activity">
    <reaction evidence="10">
        <text>a 6-O-methyl-2'-deoxyguanosine in DNA + L-cysteinyl-[protein] = S-methyl-L-cysteinyl-[protein] + a 2'-deoxyguanosine in DNA</text>
        <dbReference type="Rhea" id="RHEA:24000"/>
        <dbReference type="Rhea" id="RHEA-COMP:10131"/>
        <dbReference type="Rhea" id="RHEA-COMP:10132"/>
        <dbReference type="Rhea" id="RHEA-COMP:11367"/>
        <dbReference type="Rhea" id="RHEA-COMP:11368"/>
        <dbReference type="ChEBI" id="CHEBI:29950"/>
        <dbReference type="ChEBI" id="CHEBI:82612"/>
        <dbReference type="ChEBI" id="CHEBI:85445"/>
        <dbReference type="ChEBI" id="CHEBI:85448"/>
        <dbReference type="EC" id="2.1.1.63"/>
    </reaction>
</comment>
<dbReference type="GO" id="GO:0003908">
    <property type="term" value="F:methylated-DNA-[protein]-cysteine S-methyltransferase activity"/>
    <property type="evidence" value="ECO:0007669"/>
    <property type="project" value="UniProtKB-EC"/>
</dbReference>
<evidence type="ECO:0000256" key="5">
    <source>
        <dbReference type="ARBA" id="ARBA00022679"/>
    </source>
</evidence>
<keyword evidence="5 12" id="KW-0808">Transferase</keyword>
<dbReference type="Gene3D" id="3.30.160.70">
    <property type="entry name" value="Methylated DNA-protein cysteine methyltransferase domain"/>
    <property type="match status" value="1"/>
</dbReference>
<evidence type="ECO:0000256" key="2">
    <source>
        <dbReference type="ARBA" id="ARBA00008711"/>
    </source>
</evidence>
<dbReference type="Pfam" id="PF01035">
    <property type="entry name" value="DNA_binding_1"/>
    <property type="match status" value="1"/>
</dbReference>
<dbReference type="AlphaFoldDB" id="A0A2T7BKX3"/>
<dbReference type="CDD" id="cd06445">
    <property type="entry name" value="ATase"/>
    <property type="match status" value="1"/>
</dbReference>
<dbReference type="InterPro" id="IPR036631">
    <property type="entry name" value="MGMT_N_sf"/>
</dbReference>
<dbReference type="NCBIfam" id="TIGR00589">
    <property type="entry name" value="ogt"/>
    <property type="match status" value="1"/>
</dbReference>
<dbReference type="EMBL" id="QCYK01000001">
    <property type="protein sequence ID" value="PUZ28326.1"/>
    <property type="molecule type" value="Genomic_DNA"/>
</dbReference>
<evidence type="ECO:0000256" key="3">
    <source>
        <dbReference type="ARBA" id="ARBA00011918"/>
    </source>
</evidence>
<comment type="catalytic activity">
    <reaction evidence="1">
        <text>a 4-O-methyl-thymidine in DNA + L-cysteinyl-[protein] = a thymidine in DNA + S-methyl-L-cysteinyl-[protein]</text>
        <dbReference type="Rhea" id="RHEA:53428"/>
        <dbReference type="Rhea" id="RHEA-COMP:10131"/>
        <dbReference type="Rhea" id="RHEA-COMP:10132"/>
        <dbReference type="Rhea" id="RHEA-COMP:13555"/>
        <dbReference type="Rhea" id="RHEA-COMP:13556"/>
        <dbReference type="ChEBI" id="CHEBI:29950"/>
        <dbReference type="ChEBI" id="CHEBI:82612"/>
        <dbReference type="ChEBI" id="CHEBI:137386"/>
        <dbReference type="ChEBI" id="CHEBI:137387"/>
        <dbReference type="EC" id="2.1.1.63"/>
    </reaction>
</comment>
<keyword evidence="8" id="KW-0804">Transcription</keyword>
<gene>
    <name evidence="12" type="ORF">DCC81_02235</name>
</gene>
<evidence type="ECO:0000313" key="12">
    <source>
        <dbReference type="EMBL" id="PUZ28326.1"/>
    </source>
</evidence>
<evidence type="ECO:0000256" key="4">
    <source>
        <dbReference type="ARBA" id="ARBA00022603"/>
    </source>
</evidence>
<dbReference type="Proteomes" id="UP000244450">
    <property type="component" value="Unassembled WGS sequence"/>
</dbReference>
<dbReference type="SUPFAM" id="SSF53155">
    <property type="entry name" value="Methylated DNA-protein cysteine methyltransferase domain"/>
    <property type="match status" value="1"/>
</dbReference>
<protein>
    <recommendedName>
        <fullName evidence="3">methylated-DNA--[protein]-cysteine S-methyltransferase</fullName>
        <ecNumber evidence="3">2.1.1.63</ecNumber>
    </recommendedName>
</protein>
<dbReference type="OrthoDB" id="9802228at2"/>
<accession>A0A2T7BKX3</accession>
<dbReference type="InterPro" id="IPR014048">
    <property type="entry name" value="MethylDNA_cys_MeTrfase_DNA-bd"/>
</dbReference>
<dbReference type="PANTHER" id="PTHR10815:SF13">
    <property type="entry name" value="METHYLATED-DNA--PROTEIN-CYSTEINE METHYLTRANSFERASE"/>
    <property type="match status" value="1"/>
</dbReference>
<feature type="domain" description="HTH araC/xylS-type" evidence="11">
    <location>
        <begin position="10"/>
        <end position="107"/>
    </location>
</feature>
<dbReference type="SUPFAM" id="SSF46767">
    <property type="entry name" value="Methylated DNA-protein cysteine methyltransferase, C-terminal domain"/>
    <property type="match status" value="1"/>
</dbReference>
<keyword evidence="4 12" id="KW-0489">Methyltransferase</keyword>
<evidence type="ECO:0000256" key="6">
    <source>
        <dbReference type="ARBA" id="ARBA00022763"/>
    </source>
</evidence>
<organism evidence="12 13">
    <name type="scientific">Chitinophaga parva</name>
    <dbReference type="NCBI Taxonomy" id="2169414"/>
    <lineage>
        <taxon>Bacteria</taxon>
        <taxon>Pseudomonadati</taxon>
        <taxon>Bacteroidota</taxon>
        <taxon>Chitinophagia</taxon>
        <taxon>Chitinophagales</taxon>
        <taxon>Chitinophagaceae</taxon>
        <taxon>Chitinophaga</taxon>
    </lineage>
</organism>
<reference evidence="12 13" key="1">
    <citation type="submission" date="2018-04" db="EMBL/GenBank/DDBJ databases">
        <title>Chitinophaga fuyangensis sp. nov., isolated from soil in a chemical factory.</title>
        <authorList>
            <person name="Chen K."/>
        </authorList>
    </citation>
    <scope>NUCLEOTIDE SEQUENCE [LARGE SCALE GENOMIC DNA]</scope>
    <source>
        <strain evidence="12 13">LY-1</strain>
    </source>
</reference>
<keyword evidence="7" id="KW-0805">Transcription regulation</keyword>
<evidence type="ECO:0000256" key="8">
    <source>
        <dbReference type="ARBA" id="ARBA00023163"/>
    </source>
</evidence>
<dbReference type="InterPro" id="IPR036217">
    <property type="entry name" value="MethylDNA_cys_MeTrfase_DNAb"/>
</dbReference>
<evidence type="ECO:0000259" key="11">
    <source>
        <dbReference type="PROSITE" id="PS01124"/>
    </source>
</evidence>
<dbReference type="GO" id="GO:0006281">
    <property type="term" value="P:DNA repair"/>
    <property type="evidence" value="ECO:0007669"/>
    <property type="project" value="UniProtKB-KW"/>
</dbReference>
<keyword evidence="9" id="KW-0234">DNA repair</keyword>
<dbReference type="InterPro" id="IPR036388">
    <property type="entry name" value="WH-like_DNA-bd_sf"/>
</dbReference>
<name>A0A2T7BKX3_9BACT</name>
<dbReference type="GO" id="GO:0043565">
    <property type="term" value="F:sequence-specific DNA binding"/>
    <property type="evidence" value="ECO:0007669"/>
    <property type="project" value="InterPro"/>
</dbReference>
<dbReference type="InterPro" id="IPR009057">
    <property type="entry name" value="Homeodomain-like_sf"/>
</dbReference>
<evidence type="ECO:0000256" key="1">
    <source>
        <dbReference type="ARBA" id="ARBA00001286"/>
    </source>
</evidence>
<sequence>MQTPQYHTIAAAIEYISTHFLEQPDLETVAAQVHVSPFHLQRMFTEWAGISPKRFLQFITTAYLKQKLHETPNLLEAAAMAGLSAQSRVYDLFVTLEAVTPQQFRSGGEAVQIRYGYHNTPFGHAFLAATEKGIVSMQFLEAGQEALVLEQLRAEWPQARVSADEAFTAVLVSKIFNAKPGEKLHVMVKGTNFQVKVWEALLRLPAGSVTTYSRIAEYIGHPRAVRAVGSAIGANPVAFLIPCHRVIRKEGQLGEYHWGSTRKKALVGYEMSKVNETGEDAA</sequence>
<dbReference type="EC" id="2.1.1.63" evidence="3"/>
<keyword evidence="13" id="KW-1185">Reference proteome</keyword>
<dbReference type="RefSeq" id="WP_108684965.1">
    <property type="nucleotide sequence ID" value="NZ_QCYK01000001.1"/>
</dbReference>
<evidence type="ECO:0000313" key="13">
    <source>
        <dbReference type="Proteomes" id="UP000244450"/>
    </source>
</evidence>
<dbReference type="GO" id="GO:0032259">
    <property type="term" value="P:methylation"/>
    <property type="evidence" value="ECO:0007669"/>
    <property type="project" value="UniProtKB-KW"/>
</dbReference>
<dbReference type="InterPro" id="IPR001497">
    <property type="entry name" value="MethylDNA_cys_MeTrfase_AS"/>
</dbReference>
<dbReference type="InterPro" id="IPR018060">
    <property type="entry name" value="HTH_AraC"/>
</dbReference>